<reference evidence="5" key="1">
    <citation type="submission" date="2020-06" db="EMBL/GenBank/DDBJ databases">
        <authorList>
            <consortium name="Plant Systems Biology data submission"/>
        </authorList>
    </citation>
    <scope>NUCLEOTIDE SEQUENCE</scope>
    <source>
        <strain evidence="5">D6</strain>
    </source>
</reference>
<feature type="compositionally biased region" description="Basic and acidic residues" evidence="3">
    <location>
        <begin position="82"/>
        <end position="100"/>
    </location>
</feature>
<dbReference type="PANTHER" id="PTHR12765">
    <property type="entry name" value="RED PROTEIN IK FACTOR CYTOKINE IK"/>
    <property type="match status" value="1"/>
</dbReference>
<feature type="compositionally biased region" description="Basic residues" evidence="3">
    <location>
        <begin position="31"/>
        <end position="40"/>
    </location>
</feature>
<evidence type="ECO:0000256" key="3">
    <source>
        <dbReference type="SAM" id="MobiDB-lite"/>
    </source>
</evidence>
<feature type="region of interest" description="Disordered" evidence="3">
    <location>
        <begin position="308"/>
        <end position="337"/>
    </location>
</feature>
<proteinExistence type="predicted"/>
<comment type="caution">
    <text evidence="5">The sequence shown here is derived from an EMBL/GenBank/DDBJ whole genome shotgun (WGS) entry which is preliminary data.</text>
</comment>
<dbReference type="AlphaFoldDB" id="A0A9N8EHL3"/>
<dbReference type="InterPro" id="IPR039896">
    <property type="entry name" value="Red-like"/>
</dbReference>
<dbReference type="GO" id="GO:0005634">
    <property type="term" value="C:nucleus"/>
    <property type="evidence" value="ECO:0007669"/>
    <property type="project" value="UniProtKB-SubCell"/>
</dbReference>
<evidence type="ECO:0000256" key="2">
    <source>
        <dbReference type="ARBA" id="ARBA00023242"/>
    </source>
</evidence>
<accession>A0A9N8EHL3</accession>
<evidence type="ECO:0000313" key="6">
    <source>
        <dbReference type="Proteomes" id="UP001153069"/>
    </source>
</evidence>
<keyword evidence="6" id="KW-1185">Reference proteome</keyword>
<sequence>MDNNAFKDLVRSKVKSTKQIAREAVEQAFAKKNKTRKRRRRDDDDLDSSDSDTEKGKKSKKGKYKSNRKEDEDDDEKYATATKEHYRDRAQERREGKNVDYQESQVLLETVKKQASASEGLDETELSKFLGGDEAHTHLVKGLDVALAQTVRQKMQEQQEGTVDRGEEEDEQDTGKQHQPKSIDTKDGAREYVLSSSSQPAGRLSALGRSVLPYLQHKLQPQDPKTVTGAGAAIHRSQLVFCVDWNPQNLALSWEVPSEKSRAAATVQATHHGTGLTKASPLTRELIHQMKKRFQKSNNGITIIATAAAKEQQGSGPKTVVENDDSSDDDIFPATGD</sequence>
<dbReference type="Pfam" id="PF07808">
    <property type="entry name" value="RED_N"/>
    <property type="match status" value="1"/>
</dbReference>
<feature type="compositionally biased region" description="Basic residues" evidence="3">
    <location>
        <begin position="57"/>
        <end position="66"/>
    </location>
</feature>
<dbReference type="OrthoDB" id="49574at2759"/>
<feature type="domain" description="RED-like N-terminal" evidence="4">
    <location>
        <begin position="63"/>
        <end position="190"/>
    </location>
</feature>
<keyword evidence="2" id="KW-0539">Nucleus</keyword>
<gene>
    <name evidence="5" type="ORF">SEMRO_1015_G231540.1</name>
</gene>
<feature type="region of interest" description="Disordered" evidence="3">
    <location>
        <begin position="25"/>
        <end position="104"/>
    </location>
</feature>
<dbReference type="Proteomes" id="UP001153069">
    <property type="component" value="Unassembled WGS sequence"/>
</dbReference>
<evidence type="ECO:0000313" key="5">
    <source>
        <dbReference type="EMBL" id="CAB9519421.1"/>
    </source>
</evidence>
<dbReference type="EMBL" id="CAICTM010001013">
    <property type="protein sequence ID" value="CAB9519421.1"/>
    <property type="molecule type" value="Genomic_DNA"/>
</dbReference>
<dbReference type="InterPro" id="IPR012916">
    <property type="entry name" value="RED_N"/>
</dbReference>
<comment type="subcellular location">
    <subcellularLocation>
        <location evidence="1">Nucleus</location>
    </subcellularLocation>
</comment>
<feature type="compositionally biased region" description="Basic and acidic residues" evidence="3">
    <location>
        <begin position="154"/>
        <end position="165"/>
    </location>
</feature>
<evidence type="ECO:0000259" key="4">
    <source>
        <dbReference type="Pfam" id="PF07808"/>
    </source>
</evidence>
<feature type="compositionally biased region" description="Basic and acidic residues" evidence="3">
    <location>
        <begin position="173"/>
        <end position="188"/>
    </location>
</feature>
<organism evidence="5 6">
    <name type="scientific">Seminavis robusta</name>
    <dbReference type="NCBI Taxonomy" id="568900"/>
    <lineage>
        <taxon>Eukaryota</taxon>
        <taxon>Sar</taxon>
        <taxon>Stramenopiles</taxon>
        <taxon>Ochrophyta</taxon>
        <taxon>Bacillariophyta</taxon>
        <taxon>Bacillariophyceae</taxon>
        <taxon>Bacillariophycidae</taxon>
        <taxon>Naviculales</taxon>
        <taxon>Naviculaceae</taxon>
        <taxon>Seminavis</taxon>
    </lineage>
</organism>
<name>A0A9N8EHL3_9STRA</name>
<evidence type="ECO:0000256" key="1">
    <source>
        <dbReference type="ARBA" id="ARBA00004123"/>
    </source>
</evidence>
<feature type="region of interest" description="Disordered" evidence="3">
    <location>
        <begin position="152"/>
        <end position="188"/>
    </location>
</feature>
<protein>
    <submittedName>
        <fullName evidence="5">Protein Red</fullName>
    </submittedName>
</protein>
<feature type="compositionally biased region" description="Acidic residues" evidence="3">
    <location>
        <begin position="322"/>
        <end position="331"/>
    </location>
</feature>